<sequence length="196" mass="22090">MKRIYHIKIVLIIIFRLLFRCKITGQENIPQQGGVLIASNHISLWDPPLIGAFMHRPIHFMAKEELFKNPLFSWIIRQLNAFPVRRGTADRNAIRTAIELLEKGQCLGLFPEGTRSKNGLLGPAEPGVAMIALKAGATIVPTAIIGTNKVLKDSLFPKFELRFGKPIRLNKEKADKENLEKISKMIMTEIAILIEK</sequence>
<keyword evidence="3 5" id="KW-0012">Acyltransferase</keyword>
<dbReference type="GO" id="GO:0003841">
    <property type="term" value="F:1-acylglycerol-3-phosphate O-acyltransferase activity"/>
    <property type="evidence" value="ECO:0007669"/>
    <property type="project" value="InterPro"/>
</dbReference>
<keyword evidence="2 5" id="KW-0808">Transferase</keyword>
<protein>
    <submittedName>
        <fullName evidence="5">1-acyl-sn-glycerol-3-phosphate acyltransferase</fullName>
        <ecNumber evidence="5">2.3.1.-</ecNumber>
    </submittedName>
</protein>
<name>A0A645EN11_9ZZZZ</name>
<organism evidence="5">
    <name type="scientific">bioreactor metagenome</name>
    <dbReference type="NCBI Taxonomy" id="1076179"/>
    <lineage>
        <taxon>unclassified sequences</taxon>
        <taxon>metagenomes</taxon>
        <taxon>ecological metagenomes</taxon>
    </lineage>
</organism>
<dbReference type="GO" id="GO:0006654">
    <property type="term" value="P:phosphatidic acid biosynthetic process"/>
    <property type="evidence" value="ECO:0007669"/>
    <property type="project" value="TreeGrafter"/>
</dbReference>
<evidence type="ECO:0000313" key="5">
    <source>
        <dbReference type="EMBL" id="MPN03405.1"/>
    </source>
</evidence>
<evidence type="ECO:0000256" key="3">
    <source>
        <dbReference type="ARBA" id="ARBA00023315"/>
    </source>
</evidence>
<dbReference type="EMBL" id="VSSQ01049324">
    <property type="protein sequence ID" value="MPN03405.1"/>
    <property type="molecule type" value="Genomic_DNA"/>
</dbReference>
<evidence type="ECO:0000259" key="4">
    <source>
        <dbReference type="SMART" id="SM00563"/>
    </source>
</evidence>
<dbReference type="SMART" id="SM00563">
    <property type="entry name" value="PlsC"/>
    <property type="match status" value="1"/>
</dbReference>
<evidence type="ECO:0000256" key="2">
    <source>
        <dbReference type="ARBA" id="ARBA00022679"/>
    </source>
</evidence>
<dbReference type="Pfam" id="PF01553">
    <property type="entry name" value="Acyltransferase"/>
    <property type="match status" value="1"/>
</dbReference>
<dbReference type="GO" id="GO:0016020">
    <property type="term" value="C:membrane"/>
    <property type="evidence" value="ECO:0007669"/>
    <property type="project" value="InterPro"/>
</dbReference>
<dbReference type="EC" id="2.3.1.-" evidence="5"/>
<comment type="caution">
    <text evidence="5">The sequence shown here is derived from an EMBL/GenBank/DDBJ whole genome shotgun (WGS) entry which is preliminary data.</text>
</comment>
<dbReference type="PANTHER" id="PTHR10434">
    <property type="entry name" value="1-ACYL-SN-GLYCEROL-3-PHOSPHATE ACYLTRANSFERASE"/>
    <property type="match status" value="1"/>
</dbReference>
<gene>
    <name evidence="5" type="primary">plsC_21</name>
    <name evidence="5" type="ORF">SDC9_150635</name>
</gene>
<dbReference type="InterPro" id="IPR004552">
    <property type="entry name" value="AGP_acyltrans"/>
</dbReference>
<dbReference type="SUPFAM" id="SSF69593">
    <property type="entry name" value="Glycerol-3-phosphate (1)-acyltransferase"/>
    <property type="match status" value="1"/>
</dbReference>
<proteinExistence type="inferred from homology"/>
<dbReference type="NCBIfam" id="TIGR00530">
    <property type="entry name" value="AGP_acyltrn"/>
    <property type="match status" value="1"/>
</dbReference>
<accession>A0A645EN11</accession>
<dbReference type="PANTHER" id="PTHR10434:SF11">
    <property type="entry name" value="1-ACYL-SN-GLYCEROL-3-PHOSPHATE ACYLTRANSFERASE"/>
    <property type="match status" value="1"/>
</dbReference>
<evidence type="ECO:0000256" key="1">
    <source>
        <dbReference type="ARBA" id="ARBA00008655"/>
    </source>
</evidence>
<reference evidence="5" key="1">
    <citation type="submission" date="2019-08" db="EMBL/GenBank/DDBJ databases">
        <authorList>
            <person name="Kucharzyk K."/>
            <person name="Murdoch R.W."/>
            <person name="Higgins S."/>
            <person name="Loffler F."/>
        </authorList>
    </citation>
    <scope>NUCLEOTIDE SEQUENCE</scope>
</reference>
<comment type="similarity">
    <text evidence="1">Belongs to the 1-acyl-sn-glycerol-3-phosphate acyltransferase family.</text>
</comment>
<feature type="domain" description="Phospholipid/glycerol acyltransferase" evidence="4">
    <location>
        <begin position="35"/>
        <end position="147"/>
    </location>
</feature>
<dbReference type="AlphaFoldDB" id="A0A645EN11"/>
<dbReference type="CDD" id="cd07989">
    <property type="entry name" value="LPLAT_AGPAT-like"/>
    <property type="match status" value="1"/>
</dbReference>
<dbReference type="InterPro" id="IPR002123">
    <property type="entry name" value="Plipid/glycerol_acylTrfase"/>
</dbReference>